<feature type="domain" description="C2H2-type" evidence="7">
    <location>
        <begin position="1445"/>
        <end position="1472"/>
    </location>
</feature>
<keyword evidence="2" id="KW-0677">Repeat</keyword>
<feature type="domain" description="C2H2-type" evidence="7">
    <location>
        <begin position="134"/>
        <end position="161"/>
    </location>
</feature>
<feature type="domain" description="C2H2-type" evidence="7">
    <location>
        <begin position="1417"/>
        <end position="1444"/>
    </location>
</feature>
<feature type="domain" description="C2H2-type" evidence="7">
    <location>
        <begin position="452"/>
        <end position="479"/>
    </location>
</feature>
<feature type="region of interest" description="Disordered" evidence="6">
    <location>
        <begin position="1494"/>
        <end position="1539"/>
    </location>
</feature>
<feature type="domain" description="C2H2-type" evidence="7">
    <location>
        <begin position="1333"/>
        <end position="1360"/>
    </location>
</feature>
<feature type="domain" description="C2H2-type" evidence="7">
    <location>
        <begin position="943"/>
        <end position="973"/>
    </location>
</feature>
<feature type="domain" description="C2H2-type" evidence="7">
    <location>
        <begin position="909"/>
        <end position="936"/>
    </location>
</feature>
<feature type="domain" description="C2H2-type" evidence="7">
    <location>
        <begin position="509"/>
        <end position="536"/>
    </location>
</feature>
<feature type="region of interest" description="Disordered" evidence="6">
    <location>
        <begin position="2332"/>
        <end position="2354"/>
    </location>
</feature>
<feature type="domain" description="C2H2-type" evidence="7">
    <location>
        <begin position="849"/>
        <end position="877"/>
    </location>
</feature>
<feature type="domain" description="C2H2-type" evidence="7">
    <location>
        <begin position="1116"/>
        <end position="1143"/>
    </location>
</feature>
<feature type="compositionally biased region" description="Low complexity" evidence="6">
    <location>
        <begin position="1760"/>
        <end position="1770"/>
    </location>
</feature>
<feature type="domain" description="C2H2-type" evidence="7">
    <location>
        <begin position="1579"/>
        <end position="1606"/>
    </location>
</feature>
<evidence type="ECO:0000256" key="6">
    <source>
        <dbReference type="SAM" id="MobiDB-lite"/>
    </source>
</evidence>
<dbReference type="PANTHER" id="PTHR24384:SF192">
    <property type="entry name" value="ZINC FINGER AND BTB DOMAIN-CONTAINING PROTEIN 47"/>
    <property type="match status" value="1"/>
</dbReference>
<feature type="domain" description="C2H2-type" evidence="7">
    <location>
        <begin position="370"/>
        <end position="397"/>
    </location>
</feature>
<feature type="compositionally biased region" description="Polar residues" evidence="6">
    <location>
        <begin position="1166"/>
        <end position="1183"/>
    </location>
</feature>
<dbReference type="SMART" id="SM00355">
    <property type="entry name" value="ZnF_C2H2"/>
    <property type="match status" value="46"/>
</dbReference>
<feature type="domain" description="C2H2-type" evidence="7">
    <location>
        <begin position="538"/>
        <end position="560"/>
    </location>
</feature>
<organism evidence="8 9">
    <name type="scientific">Branchiostoma belcheri</name>
    <name type="common">Amphioxus</name>
    <dbReference type="NCBI Taxonomy" id="7741"/>
    <lineage>
        <taxon>Eukaryota</taxon>
        <taxon>Metazoa</taxon>
        <taxon>Chordata</taxon>
        <taxon>Cephalochordata</taxon>
        <taxon>Leptocardii</taxon>
        <taxon>Amphioxiformes</taxon>
        <taxon>Branchiostomatidae</taxon>
        <taxon>Branchiostoma</taxon>
    </lineage>
</organism>
<dbReference type="PROSITE" id="PS00028">
    <property type="entry name" value="ZINC_FINGER_C2H2_1"/>
    <property type="match status" value="39"/>
</dbReference>
<feature type="domain" description="C2H2-type" evidence="7">
    <location>
        <begin position="751"/>
        <end position="782"/>
    </location>
</feature>
<dbReference type="Pfam" id="PF00096">
    <property type="entry name" value="zf-C2H2"/>
    <property type="match status" value="14"/>
</dbReference>
<evidence type="ECO:0000256" key="4">
    <source>
        <dbReference type="ARBA" id="ARBA00022833"/>
    </source>
</evidence>
<feature type="region of interest" description="Disordered" evidence="6">
    <location>
        <begin position="2197"/>
        <end position="2227"/>
    </location>
</feature>
<feature type="region of interest" description="Disordered" evidence="6">
    <location>
        <begin position="1628"/>
        <end position="1647"/>
    </location>
</feature>
<feature type="compositionally biased region" description="Basic residues" evidence="6">
    <location>
        <begin position="1560"/>
        <end position="1577"/>
    </location>
</feature>
<dbReference type="FunFam" id="3.30.160.60:FF:000446">
    <property type="entry name" value="Zinc finger protein"/>
    <property type="match status" value="1"/>
</dbReference>
<keyword evidence="8" id="KW-1185">Reference proteome</keyword>
<gene>
    <name evidence="9" type="primary">LOC109470336</name>
</gene>
<feature type="domain" description="C2H2-type" evidence="7">
    <location>
        <begin position="1035"/>
        <end position="1062"/>
    </location>
</feature>
<dbReference type="FunFam" id="3.30.160.60:FF:002343">
    <property type="entry name" value="Zinc finger protein 33A"/>
    <property type="match status" value="1"/>
</dbReference>
<feature type="domain" description="C2H2-type" evidence="7">
    <location>
        <begin position="108"/>
        <end position="130"/>
    </location>
</feature>
<evidence type="ECO:0000313" key="9">
    <source>
        <dbReference type="RefSeq" id="XP_019624815.1"/>
    </source>
</evidence>
<feature type="domain" description="C2H2-type" evidence="7">
    <location>
        <begin position="1473"/>
        <end position="1501"/>
    </location>
</feature>
<feature type="compositionally biased region" description="Low complexity" evidence="6">
    <location>
        <begin position="1011"/>
        <end position="1027"/>
    </location>
</feature>
<feature type="domain" description="C2H2-type" evidence="7">
    <location>
        <begin position="783"/>
        <end position="805"/>
    </location>
</feature>
<proteinExistence type="predicted"/>
<feature type="region of interest" description="Disordered" evidence="6">
    <location>
        <begin position="1557"/>
        <end position="1578"/>
    </location>
</feature>
<feature type="domain" description="C2H2-type" evidence="7">
    <location>
        <begin position="1197"/>
        <end position="1224"/>
    </location>
</feature>
<feature type="region of interest" description="Disordered" evidence="6">
    <location>
        <begin position="1"/>
        <end position="21"/>
    </location>
</feature>
<dbReference type="GO" id="GO:0008270">
    <property type="term" value="F:zinc ion binding"/>
    <property type="evidence" value="ECO:0007669"/>
    <property type="project" value="UniProtKB-KW"/>
</dbReference>
<feature type="region of interest" description="Disordered" evidence="6">
    <location>
        <begin position="998"/>
        <end position="1030"/>
    </location>
</feature>
<feature type="domain" description="C2H2-type" evidence="7">
    <location>
        <begin position="1654"/>
        <end position="1676"/>
    </location>
</feature>
<feature type="region of interest" description="Disordered" evidence="6">
    <location>
        <begin position="1163"/>
        <end position="1187"/>
    </location>
</feature>
<dbReference type="SUPFAM" id="SSF57667">
    <property type="entry name" value="beta-beta-alpha zinc fingers"/>
    <property type="match status" value="25"/>
</dbReference>
<keyword evidence="1" id="KW-0479">Metal-binding</keyword>
<feature type="compositionally biased region" description="Basic and acidic residues" evidence="6">
    <location>
        <begin position="1402"/>
        <end position="1412"/>
    </location>
</feature>
<feature type="compositionally biased region" description="Basic and acidic residues" evidence="6">
    <location>
        <begin position="1920"/>
        <end position="1930"/>
    </location>
</feature>
<evidence type="ECO:0000256" key="3">
    <source>
        <dbReference type="ARBA" id="ARBA00022771"/>
    </source>
</evidence>
<feature type="domain" description="C2H2-type" evidence="7">
    <location>
        <begin position="398"/>
        <end position="425"/>
    </location>
</feature>
<feature type="domain" description="C2H2-type" evidence="7">
    <location>
        <begin position="223"/>
        <end position="250"/>
    </location>
</feature>
<dbReference type="InterPro" id="IPR036236">
    <property type="entry name" value="Znf_C2H2_sf"/>
</dbReference>
<dbReference type="Proteomes" id="UP000515135">
    <property type="component" value="Unplaced"/>
</dbReference>
<reference evidence="9" key="1">
    <citation type="submission" date="2025-08" db="UniProtKB">
        <authorList>
            <consortium name="RefSeq"/>
        </authorList>
    </citation>
    <scope>IDENTIFICATION</scope>
    <source>
        <tissue evidence="9">Gonad</tissue>
    </source>
</reference>
<feature type="domain" description="C2H2-type" evidence="7">
    <location>
        <begin position="974"/>
        <end position="1001"/>
    </location>
</feature>
<dbReference type="KEGG" id="bbel:109470336"/>
<name>A0A6P4Y711_BRABE</name>
<dbReference type="GeneID" id="109470336"/>
<dbReference type="RefSeq" id="XP_019624815.1">
    <property type="nucleotide sequence ID" value="XM_019769256.1"/>
</dbReference>
<evidence type="ECO:0000313" key="8">
    <source>
        <dbReference type="Proteomes" id="UP000515135"/>
    </source>
</evidence>
<evidence type="ECO:0000256" key="5">
    <source>
        <dbReference type="PROSITE-ProRule" id="PRU00042"/>
    </source>
</evidence>
<evidence type="ECO:0000256" key="1">
    <source>
        <dbReference type="ARBA" id="ARBA00022723"/>
    </source>
</evidence>
<feature type="region of interest" description="Disordered" evidence="6">
    <location>
        <begin position="1741"/>
        <end position="1777"/>
    </location>
</feature>
<accession>A0A6P4Y711</accession>
<feature type="domain" description="C2H2-type" evidence="7">
    <location>
        <begin position="1303"/>
        <end position="1330"/>
    </location>
</feature>
<feature type="region of interest" description="Disordered" evidence="6">
    <location>
        <begin position="2088"/>
        <end position="2145"/>
    </location>
</feature>
<feature type="domain" description="C2H2-type" evidence="7">
    <location>
        <begin position="1065"/>
        <end position="1092"/>
    </location>
</feature>
<keyword evidence="3 5" id="KW-0863">Zinc-finger</keyword>
<feature type="compositionally biased region" description="Basic and acidic residues" evidence="6">
    <location>
        <begin position="1373"/>
        <end position="1387"/>
    </location>
</feature>
<feature type="compositionally biased region" description="Low complexity" evidence="6">
    <location>
        <begin position="2114"/>
        <end position="2125"/>
    </location>
</feature>
<evidence type="ECO:0000256" key="2">
    <source>
        <dbReference type="ARBA" id="ARBA00022737"/>
    </source>
</evidence>
<feature type="domain" description="C2H2-type" evidence="7">
    <location>
        <begin position="1544"/>
        <end position="1571"/>
    </location>
</feature>
<feature type="region of interest" description="Disordered" evidence="6">
    <location>
        <begin position="1373"/>
        <end position="1415"/>
    </location>
</feature>
<feature type="domain" description="C2H2-type" evidence="7">
    <location>
        <begin position="1144"/>
        <end position="1171"/>
    </location>
</feature>
<feature type="region of interest" description="Disordered" evidence="6">
    <location>
        <begin position="245"/>
        <end position="297"/>
    </location>
</feature>
<feature type="domain" description="C2H2-type" evidence="7">
    <location>
        <begin position="1360"/>
        <end position="1387"/>
    </location>
</feature>
<feature type="domain" description="C2H2-type" evidence="7">
    <location>
        <begin position="24"/>
        <end position="51"/>
    </location>
</feature>
<dbReference type="PROSITE" id="PS50157">
    <property type="entry name" value="ZINC_FINGER_C2H2_2"/>
    <property type="match status" value="42"/>
</dbReference>
<feature type="compositionally biased region" description="Polar residues" evidence="6">
    <location>
        <begin position="262"/>
        <end position="272"/>
    </location>
</feature>
<feature type="compositionally biased region" description="Polar residues" evidence="6">
    <location>
        <begin position="1520"/>
        <end position="1537"/>
    </location>
</feature>
<keyword evidence="4" id="KW-0862">Zinc</keyword>
<feature type="domain" description="C2H2-type" evidence="7">
    <location>
        <begin position="482"/>
        <end position="504"/>
    </location>
</feature>
<feature type="domain" description="C2H2-type" evidence="7">
    <location>
        <begin position="814"/>
        <end position="841"/>
    </location>
</feature>
<feature type="domain" description="C2H2-type" evidence="7">
    <location>
        <begin position="877"/>
        <end position="900"/>
    </location>
</feature>
<feature type="domain" description="C2H2-type" evidence="7">
    <location>
        <begin position="635"/>
        <end position="662"/>
    </location>
</feature>
<feature type="compositionally biased region" description="Basic and acidic residues" evidence="6">
    <location>
        <begin position="7"/>
        <end position="18"/>
    </location>
</feature>
<dbReference type="OrthoDB" id="6077919at2759"/>
<feature type="region of interest" description="Disordered" evidence="6">
    <location>
        <begin position="1789"/>
        <end position="1815"/>
    </location>
</feature>
<evidence type="ECO:0000259" key="7">
    <source>
        <dbReference type="PROSITE" id="PS50157"/>
    </source>
</evidence>
<feature type="domain" description="C2H2-type" evidence="7">
    <location>
        <begin position="606"/>
        <end position="633"/>
    </location>
</feature>
<feature type="compositionally biased region" description="Polar residues" evidence="6">
    <location>
        <begin position="1503"/>
        <end position="1513"/>
    </location>
</feature>
<feature type="domain" description="C2H2-type" evidence="7">
    <location>
        <begin position="1245"/>
        <end position="1272"/>
    </location>
</feature>
<feature type="domain" description="C2H2-type" evidence="7">
    <location>
        <begin position="1273"/>
        <end position="1296"/>
    </location>
</feature>
<feature type="domain" description="C2H2-type" evidence="7">
    <location>
        <begin position="342"/>
        <end position="369"/>
    </location>
</feature>
<dbReference type="FunFam" id="3.30.160.60:FF:000100">
    <property type="entry name" value="Zinc finger 45-like"/>
    <property type="match status" value="1"/>
</dbReference>
<dbReference type="GO" id="GO:0000978">
    <property type="term" value="F:RNA polymerase II cis-regulatory region sequence-specific DNA binding"/>
    <property type="evidence" value="ECO:0007669"/>
    <property type="project" value="TreeGrafter"/>
</dbReference>
<sequence length="2377" mass="266880">MEEEEEDRHTEEKDEENGNPKGFLKCTECDKTFVSASKLKSHARVHAGQKLFGCKHCPAKFVYENQLKLHDKIHEGSGAYACAQCPTKFTLAWGLKLHEKTHVKKKAFSCSECSANFDSEGSLKEHKESHRFPYACMQCTARFSTARDLWEHENVHNDEGPGSDLDEPAHVEISVAAEQDSSKNVSKKKLHGCRNCSTWFVSTDHLQKHKCTNSKTPIEEKPYQCSKCPEKFAYKKTLKEHEKKHAKKTQFSAGASSEDLSKTVNLTDSNSLAGPKKKSLKEHERKNAQKTQECTTEASSELESISEIVDLTDDLTEGPQDTTEYDSLQESQFKSMDEMPLQTCPHCNASFATSWRLKSHMTMHAGKLVHHCSKCPASFTSKVGLKKHEKRHSRKQSYSCTQCPAKFTVWSNLQRHRKSHKGAKPFSCPECPAKFVSYVEKMSHMDVHGKAHSCSHCGAKFTHYSSLVSHQRCHQVEKKKVYSCTSCPAKFAQPHSLRLHRRIHGTVDYNCRECPATFQKRGHLESHMLVHTGGDKPHKCKFCSAQYKCISHLTKHEKLHQEVDVVSMPPNEASPFSNEDKQCVEQTGNKRKHRDQEATRPAKKSYNCKECPAKFTSASHLWSHMQVHFGGEKPHHCPHCSATFASPYHLTRHLEVHKEDTDLDNSSLLQDAEATSEVPRKKQKQQPPASNVRYSCSICSEEFLHPQDLKVHWRTHSREKIIYSCDECPATFPHLGHLKRHQKAHKNDGLYHCPYCSAKYDARANLTMHMRAQHLVDERDRPYVCPECPANYLRPDHLRSHLKVHREGPVQRPNRCQHCTATFGTPSELTKHMKLHTLNDGGNEGVKEHLCPKCPAGFRNAHDLSQHLEKVHINKSNVCTECPARFSRPDHLRNHMLLHSEVGQDQRLYHCNYCSAKFHAKYHLTSHERLHSPSNPETAMSSYKCPHCLRRFKTVKSMKNHIRSCLLAKENRPHTCSHCPAKFAFASTLKSHMKTHIVEEPGNSPQDAAVLSSTTELPSPTTSSLTSAGDDGKNYHCEECPGKFSSEYHLKRHQEIHNASNARPYSCSFCTAKFSNTGRLVEHVKIHKQESPPPPPSESETVLQLSTKKRGVRVIYRCNVCDATFTTQVHLNTHKKVHSQDNLYSCSKCPAKFDQQSYLEDHMKTHSASVQESSKTAKPTESTGKSKDSAAKKTKWFTCQYCKSKFRGASRLAVHVNVHHWEEKQRSKSQPASQNIQDRFNGRNYKCPQCPSKFTNAVSLTIHQRVHQGDRPHKCQKCLATFSTPGSLKRHVDSRHGTGMRRHTCPYCPTKFLRLGHLKVHLIVHTREGPGLHHCTHCTAKFLHKTTLTHHLKVHNVKSYKCNRCSLEFSSREDHRKHQRTHSEKPASTKQPNNAASSSKVQNHEADKKTSSADRPYTCQKCSRKFLSSQQLEYHMVWHSGDRRHECSLCSQTFPTVQSLKEHRKTHAGERPFRCPMCPADFERNSSLKRHVENKHFKENDESSTGVSPTTQRVSDEPQKGSSDGSNKNSPKQQKTNTGREKFYSCSTCSQKFKRFQDLKKHRKSHSRGKPAKRTGKRVTCPECKASFSDLRTLERHQRIHTGEKPFACPMCSVRFARKDHLLRHVATKHAESEPANPPTLNQEPCPKPHKKVYNCPECPARFSTAELLTRHKKIHPIFTKETPNKSSSASNLATLEVVETQVVHEPGAASHVETVVVANLEQLPIHGSEDATVDKVLQTDDKSRTPESSEFPQYHKGHQQSGSSSSAGHLAEGNTTQVATVSREAATMHDHASHLMKQLQKGNEQVPAPGNVPLLQGLWQRSDTTSPPQGIVPVGLSYGEALQAGETILQASMANSYYCGWNRNTIQQQVTQTSSSANSPGIGQVLQVSSARTNQQMPLDDRPPNQGQANSHNVVQNNENRRQVQHRDEGKHQDIRYFCIGCKQVFATDKDLKDHLQGSEETPGQDSHKIVVLQKKTTTSDQEKTSACSEANVLVVPRQSMNRVVANCSHVFCVLCAGKVNINDLSHHVRIKHGIYSLNGEYPFGQATSCMTCSRRLYGEEDVQKHTSKRHIVLRDTAGPFLAYDNTQRISDTDEDTENDRQLTDSANRGNNLLEESSLSTSDLCNRMGNNSSSEKPGLPSAAMTTLSTKDDKEMLLSKGAFSLSDAQKKKFLMISRAADACLKKKRYLVIRGSDGTDRSACSSPLTDCSSSHDTTQSPPLNTLEPQAQPTCHIKIEEGEKSSACASSSLNEQPNSNNNSQYVAAKASLQKQLAMVAGILSSTLRKTSSTELNPKMKDQRNTTNSQVTTPIATLQTKGGKGSLSSVSIKTEPVSAEVGSADVGMSAPSDAEGMEDLGDVTAINEPLKSIKEDVDNF</sequence>
<feature type="domain" description="C2H2-type" evidence="7">
    <location>
        <begin position="80"/>
        <end position="107"/>
    </location>
</feature>
<feature type="region of interest" description="Disordered" evidence="6">
    <location>
        <begin position="1890"/>
        <end position="1930"/>
    </location>
</feature>
<dbReference type="InterPro" id="IPR050752">
    <property type="entry name" value="C2H2-ZF_domain"/>
</dbReference>
<feature type="region of interest" description="Disordered" evidence="6">
    <location>
        <begin position="568"/>
        <end position="601"/>
    </location>
</feature>
<feature type="compositionally biased region" description="Polar residues" evidence="6">
    <location>
        <begin position="2201"/>
        <end position="2227"/>
    </location>
</feature>
<dbReference type="Gene3D" id="3.30.160.60">
    <property type="entry name" value="Classic Zinc Finger"/>
    <property type="match status" value="32"/>
</dbReference>
<feature type="domain" description="C2H2-type" evidence="7">
    <location>
        <begin position="694"/>
        <end position="721"/>
    </location>
</feature>
<dbReference type="GO" id="GO:0000981">
    <property type="term" value="F:DNA-binding transcription factor activity, RNA polymerase II-specific"/>
    <property type="evidence" value="ECO:0007669"/>
    <property type="project" value="TreeGrafter"/>
</dbReference>
<dbReference type="Pfam" id="PF13912">
    <property type="entry name" value="zf-C2H2_6"/>
    <property type="match status" value="4"/>
</dbReference>
<dbReference type="InterPro" id="IPR013087">
    <property type="entry name" value="Znf_C2H2_type"/>
</dbReference>
<feature type="domain" description="C2H2-type" evidence="7">
    <location>
        <begin position="52"/>
        <end position="79"/>
    </location>
</feature>
<feature type="domain" description="C2H2-type" evidence="7">
    <location>
        <begin position="1607"/>
        <end position="1635"/>
    </location>
</feature>
<feature type="compositionally biased region" description="Polar residues" evidence="6">
    <location>
        <begin position="1388"/>
        <end position="1401"/>
    </location>
</feature>
<protein>
    <submittedName>
        <fullName evidence="9">LOW QUALITY PROTEIN: uncharacterized protein LOC109470336</fullName>
    </submittedName>
</protein>
<feature type="domain" description="C2H2-type" evidence="7">
    <location>
        <begin position="723"/>
        <end position="750"/>
    </location>
</feature>
<dbReference type="PANTHER" id="PTHR24384">
    <property type="entry name" value="FINGER PUTATIVE TRANSCRIPTION FACTOR FAMILY-RELATED"/>
    <property type="match status" value="1"/>
</dbReference>